<organism evidence="2">
    <name type="scientific">Glyptapanteles flavicoxis</name>
    <dbReference type="NCBI Taxonomy" id="463051"/>
    <lineage>
        <taxon>Eukaryota</taxon>
        <taxon>Metazoa</taxon>
        <taxon>Ecdysozoa</taxon>
        <taxon>Arthropoda</taxon>
        <taxon>Hexapoda</taxon>
        <taxon>Insecta</taxon>
        <taxon>Pterygota</taxon>
        <taxon>Neoptera</taxon>
        <taxon>Endopterygota</taxon>
        <taxon>Hymenoptera</taxon>
        <taxon>Apocrita</taxon>
        <taxon>Ichneumonoidea</taxon>
        <taxon>Braconidae</taxon>
        <taxon>Microgastrinae</taxon>
        <taxon>Glyptapanteles</taxon>
    </lineage>
</organism>
<reference evidence="2" key="1">
    <citation type="submission" date="2007-06" db="EMBL/GenBank/DDBJ databases">
        <title>Bracovirus Evolution: Comparative Genomics of Multiple Viral and Proviral Genomes.</title>
        <authorList>
            <person name="Desjardins C.A."/>
            <person name="Gundersen-Rindal D.E."/>
            <person name="Hostetler J.B."/>
            <person name="Tallon L.J."/>
            <person name="Utterback T.R."/>
            <person name="Fuester R.W."/>
            <person name="Schatz M.C."/>
            <person name="Pedroni M.J."/>
            <person name="Fadrosh D.W."/>
            <person name="Haas B.J."/>
            <person name="Toms B.S."/>
            <person name="Chen D."/>
            <person name="Nene V."/>
        </authorList>
    </citation>
    <scope>NUCLEOTIDE SEQUENCE</scope>
</reference>
<feature type="signal peptide" evidence="1">
    <location>
        <begin position="1"/>
        <end position="22"/>
    </location>
</feature>
<proteinExistence type="predicted"/>
<protein>
    <submittedName>
        <fullName evidence="2">Uncharacterized protein</fullName>
    </submittedName>
</protein>
<sequence>MFSIKAAVVLLIATIWISCAHSTYTNGSVSLTDQKHDIPIDMKPAVSSHRRIDESFQESLEKNYNSCMKELASLKSELNVIKSDLLTLSRSQRRLGLNLERAINIPN</sequence>
<dbReference type="PROSITE" id="PS51257">
    <property type="entry name" value="PROKAR_LIPOPROTEIN"/>
    <property type="match status" value="1"/>
</dbReference>
<name>B7S888_9HYME</name>
<accession>B7S888</accession>
<feature type="chain" id="PRO_5002863568" evidence="1">
    <location>
        <begin position="23"/>
        <end position="107"/>
    </location>
</feature>
<evidence type="ECO:0000313" key="2">
    <source>
        <dbReference type="EMBL" id="ACE75112.1"/>
    </source>
</evidence>
<gene>
    <name evidence="2" type="ORF">GFP_L7_0540</name>
</gene>
<dbReference type="EMBL" id="EF710644">
    <property type="protein sequence ID" value="ACE75112.1"/>
    <property type="molecule type" value="Genomic_DNA"/>
</dbReference>
<dbReference type="AlphaFoldDB" id="B7S888"/>
<evidence type="ECO:0000256" key="1">
    <source>
        <dbReference type="SAM" id="SignalP"/>
    </source>
</evidence>
<keyword evidence="1" id="KW-0732">Signal</keyword>